<keyword evidence="6 13" id="KW-0489">Methyltransferase</keyword>
<keyword evidence="5" id="KW-0963">Cytoplasm</keyword>
<dbReference type="PANTHER" id="PTHR11579:SF0">
    <property type="entry name" value="PROTEIN-L-ISOASPARTATE(D-ASPARTATE) O-METHYLTRANSFERASE"/>
    <property type="match status" value="1"/>
</dbReference>
<evidence type="ECO:0000256" key="7">
    <source>
        <dbReference type="ARBA" id="ARBA00022679"/>
    </source>
</evidence>
<dbReference type="Gene3D" id="3.40.50.150">
    <property type="entry name" value="Vaccinia Virus protein VP39"/>
    <property type="match status" value="1"/>
</dbReference>
<keyword evidence="12" id="KW-0732">Signal</keyword>
<dbReference type="STRING" id="380248.SAMN05216251_12221"/>
<evidence type="ECO:0000256" key="6">
    <source>
        <dbReference type="ARBA" id="ARBA00022603"/>
    </source>
</evidence>
<name>A0A1I2KEC6_9ACTN</name>
<evidence type="ECO:0000313" key="13">
    <source>
        <dbReference type="EMBL" id="SFF63276.1"/>
    </source>
</evidence>
<comment type="similarity">
    <text evidence="2">Belongs to the methyltransferase superfamily. L-isoaspartyl/D-aspartyl protein methyltransferase family.</text>
</comment>
<evidence type="ECO:0000256" key="1">
    <source>
        <dbReference type="ARBA" id="ARBA00004496"/>
    </source>
</evidence>
<evidence type="ECO:0000256" key="12">
    <source>
        <dbReference type="SAM" id="SignalP"/>
    </source>
</evidence>
<keyword evidence="14" id="KW-1185">Reference proteome</keyword>
<evidence type="ECO:0000256" key="4">
    <source>
        <dbReference type="ARBA" id="ARBA00013346"/>
    </source>
</evidence>
<dbReference type="InterPro" id="IPR029063">
    <property type="entry name" value="SAM-dependent_MTases_sf"/>
</dbReference>
<dbReference type="EC" id="2.1.1.77" evidence="3"/>
<proteinExistence type="inferred from homology"/>
<dbReference type="SUPFAM" id="SSF53335">
    <property type="entry name" value="S-adenosyl-L-methionine-dependent methyltransferases"/>
    <property type="match status" value="1"/>
</dbReference>
<evidence type="ECO:0000256" key="3">
    <source>
        <dbReference type="ARBA" id="ARBA00011890"/>
    </source>
</evidence>
<evidence type="ECO:0000256" key="5">
    <source>
        <dbReference type="ARBA" id="ARBA00022490"/>
    </source>
</evidence>
<reference evidence="13 14" key="1">
    <citation type="submission" date="2016-10" db="EMBL/GenBank/DDBJ databases">
        <authorList>
            <person name="de Groot N.N."/>
        </authorList>
    </citation>
    <scope>NUCLEOTIDE SEQUENCE [LARGE SCALE GENOMIC DNA]</scope>
    <source>
        <strain evidence="13 14">CGMCC 4.3510</strain>
    </source>
</reference>
<protein>
    <recommendedName>
        <fullName evidence="4">Protein-L-isoaspartate O-methyltransferase</fullName>
        <ecNumber evidence="3">2.1.1.77</ecNumber>
    </recommendedName>
    <alternativeName>
        <fullName evidence="11">L-isoaspartyl protein carboxyl methyltransferase</fullName>
    </alternativeName>
    <alternativeName>
        <fullName evidence="9">Protein L-isoaspartyl methyltransferase</fullName>
    </alternativeName>
    <alternativeName>
        <fullName evidence="10">Protein-beta-aspartate methyltransferase</fullName>
    </alternativeName>
</protein>
<sequence>MLCRSLLKSGALAADWAPVFAAVPRSGFLPEVMWPFDVGAQASTVADRSADPGRWHGYAEADVPVVTQWDDGRHAGPGPGKVATSSASMPSVVAAMLADLDVRDGQAVLEIGTGTGWNAGLLAHRLGGARVTTVEVDAAVAEAARDALRRAGLGPTVVTGDGRDGYRPGAPYDRVIATCGVREIPYAWVEQTALGGIVVAPWGTPYGNGDAVVRLVVADGTASGRFTRLVEFMKLRAHRGPAVRHGDVVPYGGVEAAEESTTGVTEAEFLTGRYTALPFVLGLRVPGCVQAAAGKRGGARPVWFYGRDGRGEASWAVVMFRDGRPTATVRQGGPRRLWDEVEAAYHWWAERGRPGVGRFGLTVDGDGQYAWLDDPAGAWPVDGAR</sequence>
<evidence type="ECO:0000313" key="14">
    <source>
        <dbReference type="Proteomes" id="UP000199323"/>
    </source>
</evidence>
<feature type="signal peptide" evidence="12">
    <location>
        <begin position="1"/>
        <end position="21"/>
    </location>
</feature>
<dbReference type="GO" id="GO:0005737">
    <property type="term" value="C:cytoplasm"/>
    <property type="evidence" value="ECO:0007669"/>
    <property type="project" value="UniProtKB-SubCell"/>
</dbReference>
<dbReference type="Proteomes" id="UP000199323">
    <property type="component" value="Unassembled WGS sequence"/>
</dbReference>
<evidence type="ECO:0000256" key="10">
    <source>
        <dbReference type="ARBA" id="ARBA00031323"/>
    </source>
</evidence>
<dbReference type="EMBL" id="FONG01000022">
    <property type="protein sequence ID" value="SFF63276.1"/>
    <property type="molecule type" value="Genomic_DNA"/>
</dbReference>
<dbReference type="GO" id="GO:0004719">
    <property type="term" value="F:protein-L-isoaspartate (D-aspartate) O-methyltransferase activity"/>
    <property type="evidence" value="ECO:0007669"/>
    <property type="project" value="UniProtKB-EC"/>
</dbReference>
<dbReference type="PANTHER" id="PTHR11579">
    <property type="entry name" value="PROTEIN-L-ISOASPARTATE O-METHYLTRANSFERASE"/>
    <property type="match status" value="1"/>
</dbReference>
<dbReference type="InterPro" id="IPR000682">
    <property type="entry name" value="PCMT"/>
</dbReference>
<dbReference type="Pfam" id="PF01135">
    <property type="entry name" value="PCMT"/>
    <property type="match status" value="1"/>
</dbReference>
<keyword evidence="7 13" id="KW-0808">Transferase</keyword>
<gene>
    <name evidence="13" type="ORF">SAMN05216251_12221</name>
</gene>
<feature type="chain" id="PRO_5011681416" description="Protein-L-isoaspartate O-methyltransferase" evidence="12">
    <location>
        <begin position="22"/>
        <end position="385"/>
    </location>
</feature>
<evidence type="ECO:0000256" key="11">
    <source>
        <dbReference type="ARBA" id="ARBA00031350"/>
    </source>
</evidence>
<dbReference type="GO" id="GO:0032259">
    <property type="term" value="P:methylation"/>
    <property type="evidence" value="ECO:0007669"/>
    <property type="project" value="UniProtKB-KW"/>
</dbReference>
<dbReference type="AlphaFoldDB" id="A0A1I2KEC6"/>
<organism evidence="13 14">
    <name type="scientific">Actinacidiphila alni</name>
    <dbReference type="NCBI Taxonomy" id="380248"/>
    <lineage>
        <taxon>Bacteria</taxon>
        <taxon>Bacillati</taxon>
        <taxon>Actinomycetota</taxon>
        <taxon>Actinomycetes</taxon>
        <taxon>Kitasatosporales</taxon>
        <taxon>Streptomycetaceae</taxon>
        <taxon>Actinacidiphila</taxon>
    </lineage>
</organism>
<comment type="subcellular location">
    <subcellularLocation>
        <location evidence="1">Cytoplasm</location>
    </subcellularLocation>
</comment>
<keyword evidence="8" id="KW-0949">S-adenosyl-L-methionine</keyword>
<evidence type="ECO:0000256" key="2">
    <source>
        <dbReference type="ARBA" id="ARBA00005369"/>
    </source>
</evidence>
<accession>A0A1I2KEC6</accession>
<evidence type="ECO:0000256" key="9">
    <source>
        <dbReference type="ARBA" id="ARBA00030757"/>
    </source>
</evidence>
<evidence type="ECO:0000256" key="8">
    <source>
        <dbReference type="ARBA" id="ARBA00022691"/>
    </source>
</evidence>